<gene>
    <name evidence="2" type="ORF">Voc01_016370</name>
</gene>
<keyword evidence="3" id="KW-1185">Reference proteome</keyword>
<name>A0A8J3ZR03_9ACTN</name>
<evidence type="ECO:0000256" key="1">
    <source>
        <dbReference type="SAM" id="SignalP"/>
    </source>
</evidence>
<evidence type="ECO:0008006" key="4">
    <source>
        <dbReference type="Google" id="ProtNLM"/>
    </source>
</evidence>
<feature type="chain" id="PRO_5035206043" description="Secreted protein" evidence="1">
    <location>
        <begin position="28"/>
        <end position="51"/>
    </location>
</feature>
<feature type="signal peptide" evidence="1">
    <location>
        <begin position="1"/>
        <end position="27"/>
    </location>
</feature>
<proteinExistence type="predicted"/>
<keyword evidence="1" id="KW-0732">Signal</keyword>
<protein>
    <recommendedName>
        <fullName evidence="4">Secreted protein</fullName>
    </recommendedName>
</protein>
<evidence type="ECO:0000313" key="2">
    <source>
        <dbReference type="EMBL" id="GIJ66720.1"/>
    </source>
</evidence>
<organism evidence="2 3">
    <name type="scientific">Virgisporangium ochraceum</name>
    <dbReference type="NCBI Taxonomy" id="65505"/>
    <lineage>
        <taxon>Bacteria</taxon>
        <taxon>Bacillati</taxon>
        <taxon>Actinomycetota</taxon>
        <taxon>Actinomycetes</taxon>
        <taxon>Micromonosporales</taxon>
        <taxon>Micromonosporaceae</taxon>
        <taxon>Virgisporangium</taxon>
    </lineage>
</organism>
<accession>A0A8J3ZR03</accession>
<evidence type="ECO:0000313" key="3">
    <source>
        <dbReference type="Proteomes" id="UP000635606"/>
    </source>
</evidence>
<reference evidence="2" key="1">
    <citation type="submission" date="2021-01" db="EMBL/GenBank/DDBJ databases">
        <title>Whole genome shotgun sequence of Virgisporangium ochraceum NBRC 16418.</title>
        <authorList>
            <person name="Komaki H."/>
            <person name="Tamura T."/>
        </authorList>
    </citation>
    <scope>NUCLEOTIDE SEQUENCE</scope>
    <source>
        <strain evidence="2">NBRC 16418</strain>
    </source>
</reference>
<dbReference type="EMBL" id="BOPH01000020">
    <property type="protein sequence ID" value="GIJ66720.1"/>
    <property type="molecule type" value="Genomic_DNA"/>
</dbReference>
<sequence>MKKLLKPAAIGLLIFMIAFRPSESAQAVKNMVGVLGDAANGAVQFVTGVLA</sequence>
<dbReference type="AlphaFoldDB" id="A0A8J3ZR03"/>
<comment type="caution">
    <text evidence="2">The sequence shown here is derived from an EMBL/GenBank/DDBJ whole genome shotgun (WGS) entry which is preliminary data.</text>
</comment>
<dbReference type="RefSeq" id="WP_203926685.1">
    <property type="nucleotide sequence ID" value="NZ_BOPH01000020.1"/>
</dbReference>
<dbReference type="Proteomes" id="UP000635606">
    <property type="component" value="Unassembled WGS sequence"/>
</dbReference>